<organism evidence="1 2">
    <name type="scientific">Capsicum annuum</name>
    <name type="common">Capsicum pepper</name>
    <dbReference type="NCBI Taxonomy" id="4072"/>
    <lineage>
        <taxon>Eukaryota</taxon>
        <taxon>Viridiplantae</taxon>
        <taxon>Streptophyta</taxon>
        <taxon>Embryophyta</taxon>
        <taxon>Tracheophyta</taxon>
        <taxon>Spermatophyta</taxon>
        <taxon>Magnoliopsida</taxon>
        <taxon>eudicotyledons</taxon>
        <taxon>Gunneridae</taxon>
        <taxon>Pentapetalae</taxon>
        <taxon>asterids</taxon>
        <taxon>lamiids</taxon>
        <taxon>Solanales</taxon>
        <taxon>Solanaceae</taxon>
        <taxon>Solanoideae</taxon>
        <taxon>Capsiceae</taxon>
        <taxon>Capsicum</taxon>
    </lineage>
</organism>
<reference evidence="1 2" key="2">
    <citation type="journal article" date="2017" name="Genome Biol.">
        <title>New reference genome sequences of hot pepper reveal the massive evolution of plant disease-resistance genes by retroduplication.</title>
        <authorList>
            <person name="Kim S."/>
            <person name="Park J."/>
            <person name="Yeom S.I."/>
            <person name="Kim Y.M."/>
            <person name="Seo E."/>
            <person name="Kim K.T."/>
            <person name="Kim M.S."/>
            <person name="Lee J.M."/>
            <person name="Cheong K."/>
            <person name="Shin H.S."/>
            <person name="Kim S.B."/>
            <person name="Han K."/>
            <person name="Lee J."/>
            <person name="Park M."/>
            <person name="Lee H.A."/>
            <person name="Lee H.Y."/>
            <person name="Lee Y."/>
            <person name="Oh S."/>
            <person name="Lee J.H."/>
            <person name="Choi E."/>
            <person name="Choi E."/>
            <person name="Lee S.E."/>
            <person name="Jeon J."/>
            <person name="Kim H."/>
            <person name="Choi G."/>
            <person name="Song H."/>
            <person name="Lee J."/>
            <person name="Lee S.C."/>
            <person name="Kwon J.K."/>
            <person name="Lee H.Y."/>
            <person name="Koo N."/>
            <person name="Hong Y."/>
            <person name="Kim R.W."/>
            <person name="Kang W.H."/>
            <person name="Huh J.H."/>
            <person name="Kang B.C."/>
            <person name="Yang T.J."/>
            <person name="Lee Y.H."/>
            <person name="Bennetzen J.L."/>
            <person name="Choi D."/>
        </authorList>
    </citation>
    <scope>NUCLEOTIDE SEQUENCE [LARGE SCALE GENOMIC DNA]</scope>
    <source>
        <strain evidence="2">cv. CM334</strain>
    </source>
</reference>
<dbReference type="Proteomes" id="UP000222542">
    <property type="component" value="Unassembled WGS sequence"/>
</dbReference>
<dbReference type="GO" id="GO:0030246">
    <property type="term" value="F:carbohydrate binding"/>
    <property type="evidence" value="ECO:0007669"/>
    <property type="project" value="InterPro"/>
</dbReference>
<accession>A0A2G2Z1L8</accession>
<keyword evidence="2" id="KW-1185">Reference proteome</keyword>
<dbReference type="Gene3D" id="2.70.98.10">
    <property type="match status" value="1"/>
</dbReference>
<name>A0A2G2Z1L8_CAPAN</name>
<dbReference type="PANTHER" id="PTHR11122:SF13">
    <property type="entry name" value="GLUCOSE-6-PHOSPHATE 1-EPIMERASE"/>
    <property type="match status" value="1"/>
</dbReference>
<evidence type="ECO:0000313" key="1">
    <source>
        <dbReference type="EMBL" id="PHT75886.1"/>
    </source>
</evidence>
<dbReference type="InterPro" id="IPR014718">
    <property type="entry name" value="GH-type_carb-bd"/>
</dbReference>
<dbReference type="Gramene" id="PHT75886">
    <property type="protein sequence ID" value="PHT75886"/>
    <property type="gene ID" value="T459_19408"/>
</dbReference>
<dbReference type="EMBL" id="AYRZ02000007">
    <property type="protein sequence ID" value="PHT75886.1"/>
    <property type="molecule type" value="Genomic_DNA"/>
</dbReference>
<evidence type="ECO:0000313" key="2">
    <source>
        <dbReference type="Proteomes" id="UP000222542"/>
    </source>
</evidence>
<gene>
    <name evidence="1" type="ORF">T459_19408</name>
</gene>
<evidence type="ECO:0008006" key="3">
    <source>
        <dbReference type="Google" id="ProtNLM"/>
    </source>
</evidence>
<comment type="caution">
    <text evidence="1">The sequence shown here is derived from an EMBL/GenBank/DDBJ whole genome shotgun (WGS) entry which is preliminary data.</text>
</comment>
<dbReference type="STRING" id="4072.A0A2G2Z1L8"/>
<dbReference type="PANTHER" id="PTHR11122">
    <property type="entry name" value="APOSPORY-ASSOCIATED PROTEIN C-RELATED"/>
    <property type="match status" value="1"/>
</dbReference>
<reference evidence="1 2" key="1">
    <citation type="journal article" date="2014" name="Nat. Genet.">
        <title>Genome sequence of the hot pepper provides insights into the evolution of pungency in Capsicum species.</title>
        <authorList>
            <person name="Kim S."/>
            <person name="Park M."/>
            <person name="Yeom S.I."/>
            <person name="Kim Y.M."/>
            <person name="Lee J.M."/>
            <person name="Lee H.A."/>
            <person name="Seo E."/>
            <person name="Choi J."/>
            <person name="Cheong K."/>
            <person name="Kim K.T."/>
            <person name="Jung K."/>
            <person name="Lee G.W."/>
            <person name="Oh S.K."/>
            <person name="Bae C."/>
            <person name="Kim S.B."/>
            <person name="Lee H.Y."/>
            <person name="Kim S.Y."/>
            <person name="Kim M.S."/>
            <person name="Kang B.C."/>
            <person name="Jo Y.D."/>
            <person name="Yang H.B."/>
            <person name="Jeong H.J."/>
            <person name="Kang W.H."/>
            <person name="Kwon J.K."/>
            <person name="Shin C."/>
            <person name="Lim J.Y."/>
            <person name="Park J.H."/>
            <person name="Huh J.H."/>
            <person name="Kim J.S."/>
            <person name="Kim B.D."/>
            <person name="Cohen O."/>
            <person name="Paran I."/>
            <person name="Suh M.C."/>
            <person name="Lee S.B."/>
            <person name="Kim Y.K."/>
            <person name="Shin Y."/>
            <person name="Noh S.J."/>
            <person name="Park J."/>
            <person name="Seo Y.S."/>
            <person name="Kwon S.Y."/>
            <person name="Kim H.A."/>
            <person name="Park J.M."/>
            <person name="Kim H.J."/>
            <person name="Choi S.B."/>
            <person name="Bosland P.W."/>
            <person name="Reeves G."/>
            <person name="Jo S.H."/>
            <person name="Lee B.W."/>
            <person name="Cho H.T."/>
            <person name="Choi H.S."/>
            <person name="Lee M.S."/>
            <person name="Yu Y."/>
            <person name="Do Choi Y."/>
            <person name="Park B.S."/>
            <person name="van Deynze A."/>
            <person name="Ashrafi H."/>
            <person name="Hill T."/>
            <person name="Kim W.T."/>
            <person name="Pai H.S."/>
            <person name="Ahn H.K."/>
            <person name="Yeam I."/>
            <person name="Giovannoni J.J."/>
            <person name="Rose J.K."/>
            <person name="Sorensen I."/>
            <person name="Lee S.J."/>
            <person name="Kim R.W."/>
            <person name="Choi I.Y."/>
            <person name="Choi B.S."/>
            <person name="Lim J.S."/>
            <person name="Lee Y.H."/>
            <person name="Choi D."/>
        </authorList>
    </citation>
    <scope>NUCLEOTIDE SEQUENCE [LARGE SCALE GENOMIC DNA]</scope>
    <source>
        <strain evidence="2">cv. CM334</strain>
    </source>
</reference>
<dbReference type="AlphaFoldDB" id="A0A2G2Z1L8"/>
<proteinExistence type="predicted"/>
<sequence>MTSSTSEKPLVELTKGVNGLEKVVLREVRGSSAEVYLYGGQVTSWKNDHREELLFVSSKVTRFSQINVQYPDVDLLSVVEPAQCASVKLSMPLC</sequence>
<protein>
    <recommendedName>
        <fullName evidence="3">Glucose-6-phosphate 1-epimerase</fullName>
    </recommendedName>
</protein>